<dbReference type="EMBL" id="FOVF01000023">
    <property type="protein sequence ID" value="SFN45748.1"/>
    <property type="molecule type" value="Genomic_DNA"/>
</dbReference>
<dbReference type="RefSeq" id="WP_281243955.1">
    <property type="nucleotide sequence ID" value="NZ_FOVF01000023.1"/>
</dbReference>
<reference evidence="1 2" key="1">
    <citation type="submission" date="2016-10" db="EMBL/GenBank/DDBJ databases">
        <authorList>
            <person name="de Groot N.N."/>
        </authorList>
    </citation>
    <scope>NUCLEOTIDE SEQUENCE [LARGE SCALE GENOMIC DNA]</scope>
    <source>
        <strain evidence="1 2">CGMCC 1.7659</strain>
    </source>
</reference>
<gene>
    <name evidence="1" type="ORF">SAMN05216289_1232</name>
</gene>
<dbReference type="AlphaFoldDB" id="A0A1I4Z6C3"/>
<dbReference type="Proteomes" id="UP000198575">
    <property type="component" value="Unassembled WGS sequence"/>
</dbReference>
<accession>A0A1I4Z6C3</accession>
<keyword evidence="2" id="KW-1185">Reference proteome</keyword>
<sequence length="42" mass="4840">MSQSLSIKEAGIGFDDDAKVVYYEWRRDITLNADDPPIPERQ</sequence>
<organism evidence="1 2">
    <name type="scientific">Dokdonella immobilis</name>
    <dbReference type="NCBI Taxonomy" id="578942"/>
    <lineage>
        <taxon>Bacteria</taxon>
        <taxon>Pseudomonadati</taxon>
        <taxon>Pseudomonadota</taxon>
        <taxon>Gammaproteobacteria</taxon>
        <taxon>Lysobacterales</taxon>
        <taxon>Rhodanobacteraceae</taxon>
        <taxon>Dokdonella</taxon>
    </lineage>
</organism>
<protein>
    <submittedName>
        <fullName evidence="1">Uncharacterized protein</fullName>
    </submittedName>
</protein>
<proteinExistence type="predicted"/>
<evidence type="ECO:0000313" key="2">
    <source>
        <dbReference type="Proteomes" id="UP000198575"/>
    </source>
</evidence>
<name>A0A1I4Z6C3_9GAMM</name>
<evidence type="ECO:0000313" key="1">
    <source>
        <dbReference type="EMBL" id="SFN45748.1"/>
    </source>
</evidence>